<dbReference type="Gene3D" id="3.10.50.10">
    <property type="match status" value="1"/>
</dbReference>
<dbReference type="SUPFAM" id="SSF54556">
    <property type="entry name" value="Chitinase insertion domain"/>
    <property type="match status" value="1"/>
</dbReference>
<dbReference type="Proteomes" id="UP000719412">
    <property type="component" value="Unassembled WGS sequence"/>
</dbReference>
<dbReference type="GO" id="GO:0008061">
    <property type="term" value="F:chitin binding"/>
    <property type="evidence" value="ECO:0007669"/>
    <property type="project" value="InterPro"/>
</dbReference>
<evidence type="ECO:0000256" key="4">
    <source>
        <dbReference type="RuleBase" id="RU000489"/>
    </source>
</evidence>
<feature type="signal peptide" evidence="7">
    <location>
        <begin position="1"/>
        <end position="19"/>
    </location>
</feature>
<name>A0A8J6LFU0_TENMO</name>
<keyword evidence="1 4" id="KW-0378">Hydrolase</keyword>
<keyword evidence="3 4" id="KW-0326">Glycosidase</keyword>
<keyword evidence="10" id="KW-1185">Reference proteome</keyword>
<reference evidence="9" key="2">
    <citation type="submission" date="2021-08" db="EMBL/GenBank/DDBJ databases">
        <authorList>
            <person name="Eriksson T."/>
        </authorList>
    </citation>
    <scope>NUCLEOTIDE SEQUENCE</scope>
    <source>
        <strain evidence="9">Stoneville</strain>
        <tissue evidence="9">Whole head</tissue>
    </source>
</reference>
<dbReference type="GO" id="GO:0005975">
    <property type="term" value="P:carbohydrate metabolic process"/>
    <property type="evidence" value="ECO:0007669"/>
    <property type="project" value="InterPro"/>
</dbReference>
<dbReference type="PANTHER" id="PTHR11177:SF360">
    <property type="entry name" value="CHITINASE 4-RELATED"/>
    <property type="match status" value="1"/>
</dbReference>
<dbReference type="PROSITE" id="PS51910">
    <property type="entry name" value="GH18_2"/>
    <property type="match status" value="1"/>
</dbReference>
<dbReference type="Pfam" id="PF00704">
    <property type="entry name" value="Glyco_hydro_18"/>
    <property type="match status" value="1"/>
</dbReference>
<dbReference type="GO" id="GO:0005576">
    <property type="term" value="C:extracellular region"/>
    <property type="evidence" value="ECO:0007669"/>
    <property type="project" value="TreeGrafter"/>
</dbReference>
<dbReference type="InterPro" id="IPR011583">
    <property type="entry name" value="Chitinase_II/V-like_cat"/>
</dbReference>
<evidence type="ECO:0000256" key="5">
    <source>
        <dbReference type="RuleBase" id="RU004453"/>
    </source>
</evidence>
<comment type="caution">
    <text evidence="9">The sequence shown here is derived from an EMBL/GenBank/DDBJ whole genome shotgun (WGS) entry which is preliminary data.</text>
</comment>
<dbReference type="EMBL" id="JABDTM020019061">
    <property type="protein sequence ID" value="KAH0817658.1"/>
    <property type="molecule type" value="Genomic_DNA"/>
</dbReference>
<dbReference type="InterPro" id="IPR017853">
    <property type="entry name" value="GH"/>
</dbReference>
<evidence type="ECO:0000313" key="9">
    <source>
        <dbReference type="EMBL" id="KAH0817658.1"/>
    </source>
</evidence>
<dbReference type="PANTHER" id="PTHR11177">
    <property type="entry name" value="CHITINASE"/>
    <property type="match status" value="1"/>
</dbReference>
<evidence type="ECO:0000259" key="8">
    <source>
        <dbReference type="PROSITE" id="PS51910"/>
    </source>
</evidence>
<keyword evidence="7" id="KW-0732">Signal</keyword>
<proteinExistence type="inferred from homology"/>
<dbReference type="InterPro" id="IPR001579">
    <property type="entry name" value="Glyco_hydro_18_chit_AS"/>
</dbReference>
<dbReference type="GO" id="GO:0004568">
    <property type="term" value="F:chitinase activity"/>
    <property type="evidence" value="ECO:0007669"/>
    <property type="project" value="UniProtKB-ARBA"/>
</dbReference>
<evidence type="ECO:0000256" key="7">
    <source>
        <dbReference type="SAM" id="SignalP"/>
    </source>
</evidence>
<feature type="chain" id="PRO_5035228032" description="GH18 domain-containing protein" evidence="7">
    <location>
        <begin position="20"/>
        <end position="465"/>
    </location>
</feature>
<dbReference type="InterPro" id="IPR001223">
    <property type="entry name" value="Glyco_hydro18_cat"/>
</dbReference>
<feature type="region of interest" description="Disordered" evidence="6">
    <location>
        <begin position="443"/>
        <end position="465"/>
    </location>
</feature>
<comment type="similarity">
    <text evidence="5">Belongs to the glycosyl hydrolase 18 family.</text>
</comment>
<dbReference type="SUPFAM" id="SSF51445">
    <property type="entry name" value="(Trans)glycosidases"/>
    <property type="match status" value="1"/>
</dbReference>
<dbReference type="PROSITE" id="PS01095">
    <property type="entry name" value="GH18_1"/>
    <property type="match status" value="1"/>
</dbReference>
<dbReference type="FunFam" id="3.10.50.10:FF:000001">
    <property type="entry name" value="Chitinase 3-like 1"/>
    <property type="match status" value="1"/>
</dbReference>
<reference evidence="9" key="1">
    <citation type="journal article" date="2020" name="J Insects Food Feed">
        <title>The yellow mealworm (Tenebrio molitor) genome: a resource for the emerging insects as food and feed industry.</title>
        <authorList>
            <person name="Eriksson T."/>
            <person name="Andere A."/>
            <person name="Kelstrup H."/>
            <person name="Emery V."/>
            <person name="Picard C."/>
        </authorList>
    </citation>
    <scope>NUCLEOTIDE SEQUENCE</scope>
    <source>
        <strain evidence="9">Stoneville</strain>
        <tissue evidence="9">Whole head</tissue>
    </source>
</reference>
<organism evidence="9 10">
    <name type="scientific">Tenebrio molitor</name>
    <name type="common">Yellow mealworm beetle</name>
    <dbReference type="NCBI Taxonomy" id="7067"/>
    <lineage>
        <taxon>Eukaryota</taxon>
        <taxon>Metazoa</taxon>
        <taxon>Ecdysozoa</taxon>
        <taxon>Arthropoda</taxon>
        <taxon>Hexapoda</taxon>
        <taxon>Insecta</taxon>
        <taxon>Pterygota</taxon>
        <taxon>Neoptera</taxon>
        <taxon>Endopterygota</taxon>
        <taxon>Coleoptera</taxon>
        <taxon>Polyphaga</taxon>
        <taxon>Cucujiformia</taxon>
        <taxon>Tenebrionidae</taxon>
        <taxon>Tenebrio</taxon>
    </lineage>
</organism>
<dbReference type="Gene3D" id="3.20.20.80">
    <property type="entry name" value="Glycosidases"/>
    <property type="match status" value="1"/>
</dbReference>
<sequence>MRTLATFVLISAALTAASAAKIVCYYSSWAIYYEGDGAVQPEDLDANMCTHINYAFVSINSDGCLSAEDEYADIDQGGYKRVVALKEKNSNLKVLLSIGGADAPSQTFSQIAGDAGKRAAMVGSARWFMETYGFDGVDLDWEIPGSGDRANFISLLKDFKDDFSRDGWEVSAAVGADVSDGYDVGQMSQILDHINIMTYDMYGPWSEYTGQNSPLWASSVESEWEKDNLNMDAAIRQWRDAGASAGKLIAGIAFYGHSFTLKDSNNNGLHAPIKGAGKGGPIIGEEGSWSYLEFCENRDSWSCTWDAEQKMPICVSGDQWLGIDDEGSIRNKVAYINSNGLGGAMIWSIDQDDVMRRGSAALSPATHAHSTSHSQTYTTTFIHPWAPFPDGTRTRADFAVVAERVLILPSTTLPSAPRRHTHIHGPAEIPSFEKILPLRWDSNPLASGPRPRSTFSDSHAATEPP</sequence>
<keyword evidence="2" id="KW-1015">Disulfide bond</keyword>
<dbReference type="SMART" id="SM00636">
    <property type="entry name" value="Glyco_18"/>
    <property type="match status" value="1"/>
</dbReference>
<dbReference type="AlphaFoldDB" id="A0A8J6LFU0"/>
<evidence type="ECO:0000256" key="6">
    <source>
        <dbReference type="SAM" id="MobiDB-lite"/>
    </source>
</evidence>
<dbReference type="InterPro" id="IPR050314">
    <property type="entry name" value="Glycosyl_Hydrlase_18"/>
</dbReference>
<evidence type="ECO:0000256" key="1">
    <source>
        <dbReference type="ARBA" id="ARBA00022801"/>
    </source>
</evidence>
<feature type="domain" description="GH18" evidence="8">
    <location>
        <begin position="20"/>
        <end position="365"/>
    </location>
</feature>
<evidence type="ECO:0000256" key="2">
    <source>
        <dbReference type="ARBA" id="ARBA00023157"/>
    </source>
</evidence>
<accession>A0A8J6LFU0</accession>
<dbReference type="GO" id="GO:0006032">
    <property type="term" value="P:chitin catabolic process"/>
    <property type="evidence" value="ECO:0007669"/>
    <property type="project" value="TreeGrafter"/>
</dbReference>
<evidence type="ECO:0000256" key="3">
    <source>
        <dbReference type="ARBA" id="ARBA00023295"/>
    </source>
</evidence>
<evidence type="ECO:0000313" key="10">
    <source>
        <dbReference type="Proteomes" id="UP000719412"/>
    </source>
</evidence>
<dbReference type="InterPro" id="IPR029070">
    <property type="entry name" value="Chitinase_insertion_sf"/>
</dbReference>
<protein>
    <recommendedName>
        <fullName evidence="8">GH18 domain-containing protein</fullName>
    </recommendedName>
</protein>
<gene>
    <name evidence="9" type="ORF">GEV33_005133</name>
</gene>